<dbReference type="InterPro" id="IPR050331">
    <property type="entry name" value="Zinc_finger"/>
</dbReference>
<keyword evidence="7" id="KW-0805">Transcription regulation</keyword>
<keyword evidence="3" id="KW-0479">Metal-binding</keyword>
<sequence length="385" mass="43483">KNHVMELGELEGSVWDGFSRVKEEHIDLLEVKEEVRSSQRVFEKGEAEAALENPNPTFAGDQLPRSSPEGNPRSDLRDRPPSRGLRITRLREKSSSRASSASKTLKPKDKAGSLTVLEGTARKTMKEEGQRSASSYPCQNCNSVFPTSTGLQDHQKEDHRRVHTREKPYYCEDCGRCFSRPGNLQTHRLVHSAEKRYKCAACGKSFRHYTGLKAHRLVHTDSRPYSCKDCKKTFRGLGGLRIHERSHTGARPYVCAVCGKAFKELNVLKNHGRLHSGEKPYGCEKCGKSFRQLGAYRTHQRRHTGEKPYSCSQCPKTFRHNSSLKAHVKIHTGEAPFPCPQCGRLYMHMRSLQLHSRTHGDGDGGLKEPPRNRRTARAGAEDKNK</sequence>
<feature type="domain" description="C2H2-type" evidence="13">
    <location>
        <begin position="309"/>
        <end position="336"/>
    </location>
</feature>
<evidence type="ECO:0000256" key="3">
    <source>
        <dbReference type="ARBA" id="ARBA00022723"/>
    </source>
</evidence>
<dbReference type="Gene3D" id="3.30.160.60">
    <property type="entry name" value="Classic Zinc Finger"/>
    <property type="match status" value="8"/>
</dbReference>
<protein>
    <submittedName>
        <fullName evidence="14">Zinc finger protein 675-like</fullName>
    </submittedName>
</protein>
<comment type="caution">
    <text evidence="14">The sequence shown here is derived from an EMBL/GenBank/DDBJ whole genome shotgun (WGS) entry which is preliminary data.</text>
</comment>
<dbReference type="FunFam" id="3.30.160.60:FF:000030">
    <property type="entry name" value="Zinc finger protein 628"/>
    <property type="match status" value="1"/>
</dbReference>
<evidence type="ECO:0000256" key="9">
    <source>
        <dbReference type="ARBA" id="ARBA00023163"/>
    </source>
</evidence>
<dbReference type="GO" id="GO:0010468">
    <property type="term" value="P:regulation of gene expression"/>
    <property type="evidence" value="ECO:0007669"/>
    <property type="project" value="TreeGrafter"/>
</dbReference>
<keyword evidence="9" id="KW-0804">Transcription</keyword>
<evidence type="ECO:0000256" key="11">
    <source>
        <dbReference type="PROSITE-ProRule" id="PRU00042"/>
    </source>
</evidence>
<dbReference type="GO" id="GO:0005634">
    <property type="term" value="C:nucleus"/>
    <property type="evidence" value="ECO:0007669"/>
    <property type="project" value="UniProtKB-SubCell"/>
</dbReference>
<evidence type="ECO:0000313" key="15">
    <source>
        <dbReference type="Proteomes" id="UP000034805"/>
    </source>
</evidence>
<dbReference type="FunFam" id="3.30.160.60:FF:000671">
    <property type="entry name" value="Zinc finger protein 26"/>
    <property type="match status" value="1"/>
</dbReference>
<evidence type="ECO:0000256" key="10">
    <source>
        <dbReference type="ARBA" id="ARBA00023242"/>
    </source>
</evidence>
<comment type="similarity">
    <text evidence="2">Belongs to the krueppel C2H2-type zinc-finger protein family.</text>
</comment>
<keyword evidence="8" id="KW-0238">DNA-binding</keyword>
<feature type="region of interest" description="Disordered" evidence="12">
    <location>
        <begin position="355"/>
        <end position="385"/>
    </location>
</feature>
<dbReference type="FunFam" id="3.30.160.60:FF:002343">
    <property type="entry name" value="Zinc finger protein 33A"/>
    <property type="match status" value="1"/>
</dbReference>
<evidence type="ECO:0000259" key="13">
    <source>
        <dbReference type="PROSITE" id="PS50157"/>
    </source>
</evidence>
<evidence type="ECO:0000256" key="5">
    <source>
        <dbReference type="ARBA" id="ARBA00022771"/>
    </source>
</evidence>
<keyword evidence="6" id="KW-0862">Zinc</keyword>
<evidence type="ECO:0000256" key="4">
    <source>
        <dbReference type="ARBA" id="ARBA00022737"/>
    </source>
</evidence>
<feature type="domain" description="C2H2-type" evidence="13">
    <location>
        <begin position="136"/>
        <end position="168"/>
    </location>
</feature>
<keyword evidence="4" id="KW-0677">Repeat</keyword>
<proteinExistence type="inferred from homology"/>
<feature type="compositionally biased region" description="Basic and acidic residues" evidence="12">
    <location>
        <begin position="358"/>
        <end position="371"/>
    </location>
</feature>
<dbReference type="InterPro" id="IPR013087">
    <property type="entry name" value="Znf_C2H2_type"/>
</dbReference>
<dbReference type="Proteomes" id="UP000034805">
    <property type="component" value="Unassembled WGS sequence"/>
</dbReference>
<dbReference type="FunFam" id="3.30.160.60:FF:000180">
    <property type="entry name" value="Zinc finger protein 689"/>
    <property type="match status" value="1"/>
</dbReference>
<dbReference type="InterPro" id="IPR036236">
    <property type="entry name" value="Znf_C2H2_sf"/>
</dbReference>
<dbReference type="FunFam" id="3.30.160.60:FF:000213">
    <property type="entry name" value="Zinc finger protein 624"/>
    <property type="match status" value="1"/>
</dbReference>
<feature type="domain" description="C2H2-type" evidence="13">
    <location>
        <begin position="169"/>
        <end position="196"/>
    </location>
</feature>
<feature type="domain" description="C2H2-type" evidence="13">
    <location>
        <begin position="197"/>
        <end position="224"/>
    </location>
</feature>
<name>A0A0N8K037_SCLFO</name>
<dbReference type="PROSITE" id="PS00028">
    <property type="entry name" value="ZINC_FINGER_C2H2_1"/>
    <property type="match status" value="8"/>
</dbReference>
<keyword evidence="10" id="KW-0539">Nucleus</keyword>
<evidence type="ECO:0000256" key="7">
    <source>
        <dbReference type="ARBA" id="ARBA00023015"/>
    </source>
</evidence>
<dbReference type="FunFam" id="3.30.160.60:FF:001506">
    <property type="entry name" value="Zinc finger protein"/>
    <property type="match status" value="1"/>
</dbReference>
<dbReference type="SMART" id="SM00355">
    <property type="entry name" value="ZnF_C2H2"/>
    <property type="match status" value="8"/>
</dbReference>
<evidence type="ECO:0000313" key="14">
    <source>
        <dbReference type="EMBL" id="KPP71049.1"/>
    </source>
</evidence>
<dbReference type="PROSITE" id="PS50157">
    <property type="entry name" value="ZINC_FINGER_C2H2_2"/>
    <property type="match status" value="8"/>
</dbReference>
<feature type="compositionally biased region" description="Basic and acidic residues" evidence="12">
    <location>
        <begin position="72"/>
        <end position="81"/>
    </location>
</feature>
<dbReference type="PANTHER" id="PTHR16515">
    <property type="entry name" value="PR DOMAIN ZINC FINGER PROTEIN"/>
    <property type="match status" value="1"/>
</dbReference>
<evidence type="ECO:0000256" key="2">
    <source>
        <dbReference type="ARBA" id="ARBA00006991"/>
    </source>
</evidence>
<gene>
    <name evidence="14" type="ORF">Z043_110072</name>
</gene>
<dbReference type="AlphaFoldDB" id="A0A0N8K037"/>
<comment type="subcellular location">
    <subcellularLocation>
        <location evidence="1">Nucleus</location>
    </subcellularLocation>
</comment>
<dbReference type="GO" id="GO:0003677">
    <property type="term" value="F:DNA binding"/>
    <property type="evidence" value="ECO:0007669"/>
    <property type="project" value="UniProtKB-KW"/>
</dbReference>
<reference evidence="14 15" key="1">
    <citation type="submission" date="2015-08" db="EMBL/GenBank/DDBJ databases">
        <title>The genome of the Asian arowana (Scleropages formosus).</title>
        <authorList>
            <person name="Tan M.H."/>
            <person name="Gan H.M."/>
            <person name="Croft L.J."/>
            <person name="Austin C.M."/>
        </authorList>
    </citation>
    <scope>NUCLEOTIDE SEQUENCE [LARGE SCALE GENOMIC DNA]</scope>
    <source>
        <strain evidence="14">Aro1</strain>
    </source>
</reference>
<feature type="domain" description="C2H2-type" evidence="13">
    <location>
        <begin position="337"/>
        <end position="359"/>
    </location>
</feature>
<evidence type="ECO:0000256" key="8">
    <source>
        <dbReference type="ARBA" id="ARBA00023125"/>
    </source>
</evidence>
<feature type="domain" description="C2H2-type" evidence="13">
    <location>
        <begin position="253"/>
        <end position="280"/>
    </location>
</feature>
<dbReference type="SUPFAM" id="SSF57667">
    <property type="entry name" value="beta-beta-alpha zinc fingers"/>
    <property type="match status" value="4"/>
</dbReference>
<keyword evidence="5 11" id="KW-0863">Zinc-finger</keyword>
<dbReference type="EMBL" id="JARO02003162">
    <property type="protein sequence ID" value="KPP71049.1"/>
    <property type="molecule type" value="Genomic_DNA"/>
</dbReference>
<organism evidence="14 15">
    <name type="scientific">Scleropages formosus</name>
    <name type="common">Asian bonytongue</name>
    <name type="synonym">Osteoglossum formosum</name>
    <dbReference type="NCBI Taxonomy" id="113540"/>
    <lineage>
        <taxon>Eukaryota</taxon>
        <taxon>Metazoa</taxon>
        <taxon>Chordata</taxon>
        <taxon>Craniata</taxon>
        <taxon>Vertebrata</taxon>
        <taxon>Euteleostomi</taxon>
        <taxon>Actinopterygii</taxon>
        <taxon>Neopterygii</taxon>
        <taxon>Teleostei</taxon>
        <taxon>Osteoglossocephala</taxon>
        <taxon>Osteoglossomorpha</taxon>
        <taxon>Osteoglossiformes</taxon>
        <taxon>Osteoglossidae</taxon>
        <taxon>Scleropages</taxon>
    </lineage>
</organism>
<dbReference type="GO" id="GO:0008270">
    <property type="term" value="F:zinc ion binding"/>
    <property type="evidence" value="ECO:0007669"/>
    <property type="project" value="UniProtKB-KW"/>
</dbReference>
<feature type="domain" description="C2H2-type" evidence="13">
    <location>
        <begin position="225"/>
        <end position="252"/>
    </location>
</feature>
<dbReference type="FunFam" id="3.30.160.60:FF:000100">
    <property type="entry name" value="Zinc finger 45-like"/>
    <property type="match status" value="1"/>
</dbReference>
<feature type="non-terminal residue" evidence="14">
    <location>
        <position position="1"/>
    </location>
</feature>
<evidence type="ECO:0000256" key="12">
    <source>
        <dbReference type="SAM" id="MobiDB-lite"/>
    </source>
</evidence>
<evidence type="ECO:0000256" key="1">
    <source>
        <dbReference type="ARBA" id="ARBA00004123"/>
    </source>
</evidence>
<dbReference type="PANTHER" id="PTHR16515:SF57">
    <property type="entry name" value="ZINC FINGER PROTEIN 154-LIKE"/>
    <property type="match status" value="1"/>
</dbReference>
<feature type="compositionally biased region" description="Basic and acidic residues" evidence="12">
    <location>
        <begin position="120"/>
        <end position="130"/>
    </location>
</feature>
<evidence type="ECO:0000256" key="6">
    <source>
        <dbReference type="ARBA" id="ARBA00022833"/>
    </source>
</evidence>
<feature type="region of interest" description="Disordered" evidence="12">
    <location>
        <begin position="42"/>
        <end position="134"/>
    </location>
</feature>
<accession>A0A0N8K037</accession>
<dbReference type="Pfam" id="PF00096">
    <property type="entry name" value="zf-C2H2"/>
    <property type="match status" value="7"/>
</dbReference>
<feature type="domain" description="C2H2-type" evidence="13">
    <location>
        <begin position="281"/>
        <end position="308"/>
    </location>
</feature>